<evidence type="ECO:0000313" key="7">
    <source>
        <dbReference type="Proteomes" id="UP000267469"/>
    </source>
</evidence>
<dbReference type="InterPro" id="IPR036866">
    <property type="entry name" value="RibonucZ/Hydroxyglut_hydro"/>
</dbReference>
<dbReference type="AlphaFoldDB" id="A0A3N0EX36"/>
<keyword evidence="2" id="KW-0479">Metal-binding</keyword>
<evidence type="ECO:0000256" key="1">
    <source>
        <dbReference type="ARBA" id="ARBA00007749"/>
    </source>
</evidence>
<evidence type="ECO:0000256" key="4">
    <source>
        <dbReference type="ARBA" id="ARBA00022833"/>
    </source>
</evidence>
<comment type="similarity">
    <text evidence="1">Belongs to the metallo-beta-lactamase superfamily.</text>
</comment>
<dbReference type="Proteomes" id="UP000267469">
    <property type="component" value="Unassembled WGS sequence"/>
</dbReference>
<protein>
    <submittedName>
        <fullName evidence="6">MBL fold metallo-hydrolase</fullName>
    </submittedName>
</protein>
<dbReference type="RefSeq" id="WP_123214664.1">
    <property type="nucleotide sequence ID" value="NZ_RJTM01000018.1"/>
</dbReference>
<organism evidence="6 7">
    <name type="scientific">Sinomicrobium pectinilyticum</name>
    <dbReference type="NCBI Taxonomy" id="1084421"/>
    <lineage>
        <taxon>Bacteria</taxon>
        <taxon>Pseudomonadati</taxon>
        <taxon>Bacteroidota</taxon>
        <taxon>Flavobacteriia</taxon>
        <taxon>Flavobacteriales</taxon>
        <taxon>Flavobacteriaceae</taxon>
        <taxon>Sinomicrobium</taxon>
    </lineage>
</organism>
<dbReference type="EMBL" id="RJTM01000018">
    <property type="protein sequence ID" value="RNL92277.1"/>
    <property type="molecule type" value="Genomic_DNA"/>
</dbReference>
<dbReference type="SUPFAM" id="SSF56281">
    <property type="entry name" value="Metallo-hydrolase/oxidoreductase"/>
    <property type="match status" value="1"/>
</dbReference>
<sequence length="327" mass="36668">MKIVHSNILLGILFSLYIGDGLQLHAQQQPGHYLQQPGSYEMILGDVKITALSDGSINQELKKLLINITDEEIDHLTSENFQTDENEASVNAYLFRLDGKLMMVDAGTSDLYGPSLGFLPQNLRKAGYDPLQIDIILITHIHTDHTGGLMDGDKMVFPNATIYVNKTELDYWTSDDVYQNAPADKKKYFVEAREKILPYLKSGKIKTFEFGEELFPGLTPLSAVGHTPGHTIYELISDNEKLVFWGDLLHAAAVQFPNPDVTIVYDIDQEQAAITRKEAFADAARNKYWIAADHISFPGIGHIKSDGKKSYRWYPINYTTNPTGKGQ</sequence>
<dbReference type="GO" id="GO:0046872">
    <property type="term" value="F:metal ion binding"/>
    <property type="evidence" value="ECO:0007669"/>
    <property type="project" value="UniProtKB-KW"/>
</dbReference>
<keyword evidence="4" id="KW-0862">Zinc</keyword>
<accession>A0A3N0EX36</accession>
<comment type="caution">
    <text evidence="6">The sequence shown here is derived from an EMBL/GenBank/DDBJ whole genome shotgun (WGS) entry which is preliminary data.</text>
</comment>
<dbReference type="SMART" id="SM00849">
    <property type="entry name" value="Lactamase_B"/>
    <property type="match status" value="1"/>
</dbReference>
<name>A0A3N0EX36_SINP1</name>
<reference evidence="6 7" key="1">
    <citation type="submission" date="2018-10" db="EMBL/GenBank/DDBJ databases">
        <title>Sinomicrobium pectinilyticum sp. nov., a pectinase-producing bacterium isolated from alkaline and saline soil, and emended description of the genus Sinomicrobium.</title>
        <authorList>
            <person name="Cheng B."/>
            <person name="Li C."/>
            <person name="Lai Q."/>
            <person name="Du M."/>
            <person name="Shao Z."/>
            <person name="Xu P."/>
            <person name="Yang C."/>
        </authorList>
    </citation>
    <scope>NUCLEOTIDE SEQUENCE [LARGE SCALE GENOMIC DNA]</scope>
    <source>
        <strain evidence="6 7">5DNS001</strain>
    </source>
</reference>
<dbReference type="CDD" id="cd07720">
    <property type="entry name" value="OPHC2-like_MBL-fold"/>
    <property type="match status" value="1"/>
</dbReference>
<dbReference type="Gene3D" id="3.60.15.10">
    <property type="entry name" value="Ribonuclease Z/Hydroxyacylglutathione hydrolase-like"/>
    <property type="match status" value="1"/>
</dbReference>
<dbReference type="PANTHER" id="PTHR42978:SF6">
    <property type="entry name" value="QUORUM-QUENCHING LACTONASE YTNP-RELATED"/>
    <property type="match status" value="1"/>
</dbReference>
<evidence type="ECO:0000256" key="3">
    <source>
        <dbReference type="ARBA" id="ARBA00022801"/>
    </source>
</evidence>
<proteinExistence type="inferred from homology"/>
<evidence type="ECO:0000313" key="6">
    <source>
        <dbReference type="EMBL" id="RNL92277.1"/>
    </source>
</evidence>
<dbReference type="Pfam" id="PF00753">
    <property type="entry name" value="Lactamase_B"/>
    <property type="match status" value="1"/>
</dbReference>
<evidence type="ECO:0000259" key="5">
    <source>
        <dbReference type="SMART" id="SM00849"/>
    </source>
</evidence>
<keyword evidence="3 6" id="KW-0378">Hydrolase</keyword>
<gene>
    <name evidence="6" type="ORF">ED312_03705</name>
</gene>
<keyword evidence="7" id="KW-1185">Reference proteome</keyword>
<evidence type="ECO:0000256" key="2">
    <source>
        <dbReference type="ARBA" id="ARBA00022723"/>
    </source>
</evidence>
<dbReference type="PANTHER" id="PTHR42978">
    <property type="entry name" value="QUORUM-QUENCHING LACTONASE YTNP-RELATED-RELATED"/>
    <property type="match status" value="1"/>
</dbReference>
<dbReference type="GO" id="GO:0016787">
    <property type="term" value="F:hydrolase activity"/>
    <property type="evidence" value="ECO:0007669"/>
    <property type="project" value="UniProtKB-KW"/>
</dbReference>
<dbReference type="InterPro" id="IPR001279">
    <property type="entry name" value="Metallo-B-lactamas"/>
</dbReference>
<feature type="domain" description="Metallo-beta-lactamase" evidence="5">
    <location>
        <begin position="89"/>
        <end position="294"/>
    </location>
</feature>
<dbReference type="OrthoDB" id="9802897at2"/>
<dbReference type="InterPro" id="IPR051013">
    <property type="entry name" value="MBL_superfamily_lactonases"/>
</dbReference>